<dbReference type="EMBL" id="LWDG02000102">
    <property type="protein sequence ID" value="KAE8269269.1"/>
    <property type="molecule type" value="Genomic_DNA"/>
</dbReference>
<accession>A0A8X7N9S2</accession>
<comment type="caution">
    <text evidence="2">The sequence shown here is derived from an EMBL/GenBank/DDBJ whole genome shotgun (WGS) entry which is preliminary data.</text>
</comment>
<name>A0A8X7N9S2_9BASI</name>
<dbReference type="GO" id="GO:0007155">
    <property type="term" value="P:cell adhesion"/>
    <property type="evidence" value="ECO:0007669"/>
    <property type="project" value="InterPro"/>
</dbReference>
<dbReference type="Pfam" id="PF09458">
    <property type="entry name" value="H_lectin"/>
    <property type="match status" value="1"/>
</dbReference>
<evidence type="ECO:0000313" key="2">
    <source>
        <dbReference type="EMBL" id="KAE8269269.1"/>
    </source>
</evidence>
<dbReference type="Gene3D" id="2.60.40.2080">
    <property type="match status" value="2"/>
</dbReference>
<evidence type="ECO:0000259" key="1">
    <source>
        <dbReference type="Pfam" id="PF09458"/>
    </source>
</evidence>
<dbReference type="InterPro" id="IPR037221">
    <property type="entry name" value="H-type_lectin_dom_sf"/>
</dbReference>
<organism evidence="2 3">
    <name type="scientific">Tilletia walkeri</name>
    <dbReference type="NCBI Taxonomy" id="117179"/>
    <lineage>
        <taxon>Eukaryota</taxon>
        <taxon>Fungi</taxon>
        <taxon>Dikarya</taxon>
        <taxon>Basidiomycota</taxon>
        <taxon>Ustilaginomycotina</taxon>
        <taxon>Exobasidiomycetes</taxon>
        <taxon>Tilletiales</taxon>
        <taxon>Tilletiaceae</taxon>
        <taxon>Tilletia</taxon>
    </lineage>
</organism>
<dbReference type="AlphaFoldDB" id="A0A8X7N9S2"/>
<keyword evidence="3" id="KW-1185">Reference proteome</keyword>
<reference evidence="2" key="2">
    <citation type="journal article" date="2019" name="IMA Fungus">
        <title>Genome sequencing and comparison of five Tilletia species to identify candidate genes for the detection of regulated species infecting wheat.</title>
        <authorList>
            <person name="Nguyen H.D.T."/>
            <person name="Sultana T."/>
            <person name="Kesanakurti P."/>
            <person name="Hambleton S."/>
        </authorList>
    </citation>
    <scope>NUCLEOTIDE SEQUENCE</scope>
    <source>
        <strain evidence="2">DAOMC 236422</strain>
    </source>
</reference>
<sequence length="197" mass="21933">MSFDINTLGLTPRDHRFWAGTYNIDSYSDWNTELNGERVAAYRFGFGRPFRTTPSVRLFISGLTFNDPGSFSSSSWADDVNTDGFTLRVKVGNGRAGMAMSIRWIAHDPNESTVRSGVIEHDSDVWEESIDGTIRFDPPFTTGTPSVLATGIAGFDFELPQCYIQEANVSSKGFDFVAGSSRHSRMKHGRWSWLAIA</sequence>
<dbReference type="Proteomes" id="UP000078113">
    <property type="component" value="Unassembled WGS sequence"/>
</dbReference>
<gene>
    <name evidence="2" type="ORF">A4X09_0g3074</name>
</gene>
<feature type="domain" description="H-type lectin" evidence="1">
    <location>
        <begin position="44"/>
        <end position="107"/>
    </location>
</feature>
<evidence type="ECO:0000313" key="3">
    <source>
        <dbReference type="Proteomes" id="UP000078113"/>
    </source>
</evidence>
<dbReference type="InterPro" id="IPR019019">
    <property type="entry name" value="H-type_lectin_domain"/>
</dbReference>
<dbReference type="SUPFAM" id="SSF141086">
    <property type="entry name" value="Agglutinin HPA-like"/>
    <property type="match status" value="2"/>
</dbReference>
<proteinExistence type="predicted"/>
<reference evidence="2" key="1">
    <citation type="submission" date="2016-04" db="EMBL/GenBank/DDBJ databases">
        <authorList>
            <person name="Nguyen H.D."/>
            <person name="Samba Siva P."/>
            <person name="Cullis J."/>
            <person name="Levesque C.A."/>
            <person name="Hambleton S."/>
        </authorList>
    </citation>
    <scope>NUCLEOTIDE SEQUENCE</scope>
    <source>
        <strain evidence="2">DAOMC 236422</strain>
    </source>
</reference>
<protein>
    <recommendedName>
        <fullName evidence="1">H-type lectin domain-containing protein</fullName>
    </recommendedName>
</protein>
<dbReference type="GO" id="GO:0030246">
    <property type="term" value="F:carbohydrate binding"/>
    <property type="evidence" value="ECO:0007669"/>
    <property type="project" value="InterPro"/>
</dbReference>